<dbReference type="EMBL" id="NAJM01000002">
    <property type="protein sequence ID" value="RVX75494.1"/>
    <property type="molecule type" value="Genomic_DNA"/>
</dbReference>
<dbReference type="CDD" id="cd00067">
    <property type="entry name" value="GAL4"/>
    <property type="match status" value="1"/>
</dbReference>
<feature type="region of interest" description="Disordered" evidence="6">
    <location>
        <begin position="34"/>
        <end position="124"/>
    </location>
</feature>
<keyword evidence="7" id="KW-0472">Membrane</keyword>
<dbReference type="GO" id="GO:0000976">
    <property type="term" value="F:transcription cis-regulatory region binding"/>
    <property type="evidence" value="ECO:0007669"/>
    <property type="project" value="TreeGrafter"/>
</dbReference>
<evidence type="ECO:0000256" key="2">
    <source>
        <dbReference type="ARBA" id="ARBA00023015"/>
    </source>
</evidence>
<evidence type="ECO:0000259" key="8">
    <source>
        <dbReference type="PROSITE" id="PS50048"/>
    </source>
</evidence>
<evidence type="ECO:0000256" key="6">
    <source>
        <dbReference type="SAM" id="MobiDB-lite"/>
    </source>
</evidence>
<evidence type="ECO:0000313" key="10">
    <source>
        <dbReference type="Proteomes" id="UP000288859"/>
    </source>
</evidence>
<feature type="transmembrane region" description="Helical" evidence="7">
    <location>
        <begin position="129"/>
        <end position="152"/>
    </location>
</feature>
<dbReference type="InterPro" id="IPR021858">
    <property type="entry name" value="Fun_TF"/>
</dbReference>
<dbReference type="AlphaFoldDB" id="A0A438NID1"/>
<comment type="subcellular location">
    <subcellularLocation>
        <location evidence="1">Nucleus</location>
    </subcellularLocation>
</comment>
<keyword evidence="7" id="KW-0812">Transmembrane</keyword>
<dbReference type="PROSITE" id="PS00463">
    <property type="entry name" value="ZN2_CY6_FUNGAL_1"/>
    <property type="match status" value="1"/>
</dbReference>
<reference evidence="9 10" key="1">
    <citation type="submission" date="2017-03" db="EMBL/GenBank/DDBJ databases">
        <title>Genomes of endolithic fungi from Antarctica.</title>
        <authorList>
            <person name="Coleine C."/>
            <person name="Masonjones S."/>
            <person name="Stajich J.E."/>
        </authorList>
    </citation>
    <scope>NUCLEOTIDE SEQUENCE [LARGE SCALE GENOMIC DNA]</scope>
    <source>
        <strain evidence="9 10">CCFEE 6314</strain>
    </source>
</reference>
<name>A0A438NID1_EXOME</name>
<dbReference type="Gene3D" id="4.10.240.10">
    <property type="entry name" value="Zn(2)-C6 fungal-type DNA-binding domain"/>
    <property type="match status" value="1"/>
</dbReference>
<feature type="compositionally biased region" description="Low complexity" evidence="6">
    <location>
        <begin position="94"/>
        <end position="115"/>
    </location>
</feature>
<keyword evidence="7" id="KW-1133">Transmembrane helix</keyword>
<dbReference type="SMART" id="SM00066">
    <property type="entry name" value="GAL4"/>
    <property type="match status" value="1"/>
</dbReference>
<dbReference type="GO" id="GO:0008270">
    <property type="term" value="F:zinc ion binding"/>
    <property type="evidence" value="ECO:0007669"/>
    <property type="project" value="InterPro"/>
</dbReference>
<feature type="compositionally biased region" description="Polar residues" evidence="6">
    <location>
        <begin position="34"/>
        <end position="43"/>
    </location>
</feature>
<dbReference type="VEuPathDB" id="FungiDB:PV10_00327"/>
<dbReference type="PANTHER" id="PTHR37534:SF26">
    <property type="entry name" value="TRANSCRIPTION FACTOR, PUTATIVE-RELATED"/>
    <property type="match status" value="1"/>
</dbReference>
<protein>
    <recommendedName>
        <fullName evidence="8">Zn(2)-C6 fungal-type domain-containing protein</fullName>
    </recommendedName>
</protein>
<dbReference type="Pfam" id="PF00172">
    <property type="entry name" value="Zn_clus"/>
    <property type="match status" value="1"/>
</dbReference>
<feature type="domain" description="Zn(2)-C6 fungal-type" evidence="8">
    <location>
        <begin position="224"/>
        <end position="252"/>
    </location>
</feature>
<keyword evidence="4" id="KW-0804">Transcription</keyword>
<keyword evidence="2" id="KW-0805">Transcription regulation</keyword>
<dbReference type="InterPro" id="IPR001138">
    <property type="entry name" value="Zn2Cys6_DnaBD"/>
</dbReference>
<evidence type="ECO:0000256" key="7">
    <source>
        <dbReference type="SAM" id="Phobius"/>
    </source>
</evidence>
<evidence type="ECO:0000256" key="4">
    <source>
        <dbReference type="ARBA" id="ARBA00023163"/>
    </source>
</evidence>
<feature type="compositionally biased region" description="Low complexity" evidence="6">
    <location>
        <begin position="44"/>
        <end position="81"/>
    </location>
</feature>
<dbReference type="GO" id="GO:0005634">
    <property type="term" value="C:nucleus"/>
    <property type="evidence" value="ECO:0007669"/>
    <property type="project" value="UniProtKB-SubCell"/>
</dbReference>
<accession>A0A438NID1</accession>
<dbReference type="VEuPathDB" id="FungiDB:PV10_00326"/>
<dbReference type="GO" id="GO:0000981">
    <property type="term" value="F:DNA-binding transcription factor activity, RNA polymerase II-specific"/>
    <property type="evidence" value="ECO:0007669"/>
    <property type="project" value="InterPro"/>
</dbReference>
<dbReference type="PROSITE" id="PS50048">
    <property type="entry name" value="ZN2_CY6_FUNGAL_2"/>
    <property type="match status" value="1"/>
</dbReference>
<feature type="compositionally biased region" description="Polar residues" evidence="6">
    <location>
        <begin position="82"/>
        <end position="93"/>
    </location>
</feature>
<organism evidence="9 10">
    <name type="scientific">Exophiala mesophila</name>
    <name type="common">Black yeast-like fungus</name>
    <dbReference type="NCBI Taxonomy" id="212818"/>
    <lineage>
        <taxon>Eukaryota</taxon>
        <taxon>Fungi</taxon>
        <taxon>Dikarya</taxon>
        <taxon>Ascomycota</taxon>
        <taxon>Pezizomycotina</taxon>
        <taxon>Eurotiomycetes</taxon>
        <taxon>Chaetothyriomycetidae</taxon>
        <taxon>Chaetothyriales</taxon>
        <taxon>Herpotrichiellaceae</taxon>
        <taxon>Exophiala</taxon>
    </lineage>
</organism>
<evidence type="ECO:0000256" key="5">
    <source>
        <dbReference type="ARBA" id="ARBA00023242"/>
    </source>
</evidence>
<dbReference type="Proteomes" id="UP000288859">
    <property type="component" value="Unassembled WGS sequence"/>
</dbReference>
<sequence>MPLISDSTSCCGREGVELITLPAPTTLGQITGTSFVNFQTDPPSTTTTTSSTTSSTSSSTSSTTTPSTTSSYSTSTTSTSSNGAPTSLPSLSETGPTASGSTTGTAPPSQTTGSDDAGGGGGGSSNTGAIAGGAVGGVAVIVGAAVAAWWIWNRKHKSSAQNNAVSLPPNDNKQSFYGSPPGGYYQPAAQNIPGEMDSGQQMIPQEMDSTGAHPSNCALRSKEGCWTCRLRRKKCDERHPQCQTCESLDITCYGFGPKPDWMSDREKEREISSSLKEIVKHRSKRKRIIQRDSSVTIAPKVLPITSSEASSSSSTSATLPAQTNRTPILGESDTGQEAVQSPPLLGNVDSSAIEARPCIPPDESSHLMHYLDHVFPLQFPMYKPEGHVGGRGWLLSIILNNVPLYHATLALSAYHRRATIPVHTSHRTYRATTLVQQEQHLAICIKAFNQFASNHCPKSALGVSTAVVQLIFFELFTGQGKSWKAHLTAGINMYQRGSTDDVTKFALSEPSTTILHQDLPLNVNDPVVAEEIESFRFLRSTLVWLDIVSSITAGTAPRLAPHAFCPITNNSQTRIEHVMGCKNWVMLLFGRIAALHRHQCQARLAGIFDTAQFAQEVSDIDTEVQCGLFKEASGFREVAGTACHAITDPISFVTYLFARAASIYLHLVKHGFDHLELVSPTVGNTLELIQSNTPSDLLPNLILPFFIVASVAAPTDQQFHRDLFSSPPLLDPVRQHRQTILPCLEEIWKRRQSVPKFEWEHAVELACDIILV</sequence>
<dbReference type="InterPro" id="IPR036864">
    <property type="entry name" value="Zn2-C6_fun-type_DNA-bd_sf"/>
</dbReference>
<evidence type="ECO:0000256" key="1">
    <source>
        <dbReference type="ARBA" id="ARBA00004123"/>
    </source>
</evidence>
<gene>
    <name evidence="9" type="ORF">B0A52_00847</name>
</gene>
<dbReference type="Pfam" id="PF11951">
    <property type="entry name" value="Fungal_trans_2"/>
    <property type="match status" value="1"/>
</dbReference>
<keyword evidence="3" id="KW-0238">DNA-binding</keyword>
<dbReference type="OrthoDB" id="4116575at2759"/>
<comment type="caution">
    <text evidence="9">The sequence shown here is derived from an EMBL/GenBank/DDBJ whole genome shotgun (WGS) entry which is preliminary data.</text>
</comment>
<dbReference type="PANTHER" id="PTHR37534">
    <property type="entry name" value="TRANSCRIPTIONAL ACTIVATOR PROTEIN UGA3"/>
    <property type="match status" value="1"/>
</dbReference>
<evidence type="ECO:0000256" key="3">
    <source>
        <dbReference type="ARBA" id="ARBA00023125"/>
    </source>
</evidence>
<evidence type="ECO:0000313" key="9">
    <source>
        <dbReference type="EMBL" id="RVX75494.1"/>
    </source>
</evidence>
<dbReference type="SUPFAM" id="SSF57701">
    <property type="entry name" value="Zn2/Cys6 DNA-binding domain"/>
    <property type="match status" value="1"/>
</dbReference>
<dbReference type="GO" id="GO:0045944">
    <property type="term" value="P:positive regulation of transcription by RNA polymerase II"/>
    <property type="evidence" value="ECO:0007669"/>
    <property type="project" value="TreeGrafter"/>
</dbReference>
<feature type="region of interest" description="Disordered" evidence="6">
    <location>
        <begin position="305"/>
        <end position="346"/>
    </location>
</feature>
<feature type="compositionally biased region" description="Low complexity" evidence="6">
    <location>
        <begin position="305"/>
        <end position="318"/>
    </location>
</feature>
<proteinExistence type="predicted"/>
<keyword evidence="5" id="KW-0539">Nucleus</keyword>